<dbReference type="STRING" id="106004.A0A1Y2ER79"/>
<accession>A0A1Y2ER79</accession>
<dbReference type="InParanoid" id="A0A1Y2ER79"/>
<dbReference type="Pfam" id="PF00172">
    <property type="entry name" value="Zn_clus"/>
    <property type="match status" value="1"/>
</dbReference>
<evidence type="ECO:0000259" key="8">
    <source>
        <dbReference type="PROSITE" id="PS50048"/>
    </source>
</evidence>
<dbReference type="InterPro" id="IPR007219">
    <property type="entry name" value="XnlR_reg_dom"/>
</dbReference>
<evidence type="ECO:0000256" key="2">
    <source>
        <dbReference type="ARBA" id="ARBA00022723"/>
    </source>
</evidence>
<dbReference type="GO" id="GO:0000981">
    <property type="term" value="F:DNA-binding transcription factor activity, RNA polymerase II-specific"/>
    <property type="evidence" value="ECO:0007669"/>
    <property type="project" value="InterPro"/>
</dbReference>
<dbReference type="InterPro" id="IPR051615">
    <property type="entry name" value="Transcr_Regulatory_Elem"/>
</dbReference>
<proteinExistence type="predicted"/>
<comment type="caution">
    <text evidence="9">The sequence shown here is derived from an EMBL/GenBank/DDBJ whole genome shotgun (WGS) entry which is preliminary data.</text>
</comment>
<dbReference type="GO" id="GO:0005634">
    <property type="term" value="C:nucleus"/>
    <property type="evidence" value="ECO:0007669"/>
    <property type="project" value="UniProtKB-SubCell"/>
</dbReference>
<evidence type="ECO:0000256" key="7">
    <source>
        <dbReference type="ARBA" id="ARBA00023242"/>
    </source>
</evidence>
<comment type="subcellular location">
    <subcellularLocation>
        <location evidence="1">Nucleus</location>
    </subcellularLocation>
</comment>
<dbReference type="Pfam" id="PF04082">
    <property type="entry name" value="Fungal_trans"/>
    <property type="match status" value="1"/>
</dbReference>
<dbReference type="PROSITE" id="PS00463">
    <property type="entry name" value="ZN2_CY6_FUNGAL_1"/>
    <property type="match status" value="1"/>
</dbReference>
<evidence type="ECO:0000256" key="4">
    <source>
        <dbReference type="ARBA" id="ARBA00023015"/>
    </source>
</evidence>
<organism evidence="9 10">
    <name type="scientific">Leucosporidium creatinivorum</name>
    <dbReference type="NCBI Taxonomy" id="106004"/>
    <lineage>
        <taxon>Eukaryota</taxon>
        <taxon>Fungi</taxon>
        <taxon>Dikarya</taxon>
        <taxon>Basidiomycota</taxon>
        <taxon>Pucciniomycotina</taxon>
        <taxon>Microbotryomycetes</taxon>
        <taxon>Leucosporidiales</taxon>
        <taxon>Leucosporidium</taxon>
    </lineage>
</organism>
<evidence type="ECO:0000313" key="9">
    <source>
        <dbReference type="EMBL" id="ORY74048.1"/>
    </source>
</evidence>
<keyword evidence="4" id="KW-0805">Transcription regulation</keyword>
<gene>
    <name evidence="9" type="ORF">BCR35DRAFT_306826</name>
</gene>
<dbReference type="CDD" id="cd00067">
    <property type="entry name" value="GAL4"/>
    <property type="match status" value="1"/>
</dbReference>
<keyword evidence="10" id="KW-1185">Reference proteome</keyword>
<dbReference type="GO" id="GO:0003677">
    <property type="term" value="F:DNA binding"/>
    <property type="evidence" value="ECO:0007669"/>
    <property type="project" value="UniProtKB-KW"/>
</dbReference>
<name>A0A1Y2ER79_9BASI</name>
<evidence type="ECO:0000256" key="1">
    <source>
        <dbReference type="ARBA" id="ARBA00004123"/>
    </source>
</evidence>
<dbReference type="PANTHER" id="PTHR31313">
    <property type="entry name" value="TY1 ENHANCER ACTIVATOR"/>
    <property type="match status" value="1"/>
</dbReference>
<dbReference type="Gene3D" id="4.10.240.10">
    <property type="entry name" value="Zn(2)-C6 fungal-type DNA-binding domain"/>
    <property type="match status" value="1"/>
</dbReference>
<dbReference type="PROSITE" id="PS50048">
    <property type="entry name" value="ZN2_CY6_FUNGAL_2"/>
    <property type="match status" value="1"/>
</dbReference>
<dbReference type="AlphaFoldDB" id="A0A1Y2ER79"/>
<keyword evidence="7" id="KW-0539">Nucleus</keyword>
<evidence type="ECO:0000256" key="6">
    <source>
        <dbReference type="ARBA" id="ARBA00023163"/>
    </source>
</evidence>
<feature type="domain" description="Zn(2)-C6 fungal-type" evidence="8">
    <location>
        <begin position="23"/>
        <end position="53"/>
    </location>
</feature>
<evidence type="ECO:0000313" key="10">
    <source>
        <dbReference type="Proteomes" id="UP000193467"/>
    </source>
</evidence>
<protein>
    <submittedName>
        <fullName evidence="9">Fungal-specific transcription factor domain-domain-containing protein</fullName>
    </submittedName>
</protein>
<keyword evidence="3" id="KW-0862">Zinc</keyword>
<dbReference type="EMBL" id="MCGR01000043">
    <property type="protein sequence ID" value="ORY74048.1"/>
    <property type="molecule type" value="Genomic_DNA"/>
</dbReference>
<dbReference type="PANTHER" id="PTHR31313:SF81">
    <property type="entry name" value="TY1 ENHANCER ACTIVATOR"/>
    <property type="match status" value="1"/>
</dbReference>
<keyword evidence="5" id="KW-0238">DNA-binding</keyword>
<sequence length="524" mass="58305">MESGATTEDKSQLKKKAKRTSTACEACRRKRAKCDGAKPTCRTCTATGAQCVYDMSSDKRKPFTRDVVQAMQLRIDSLESELAQMHLERGSDMPAGIQFYGGPSLATRNIPIDTFQGGLALNVDGELRFAGPTSSYRAVLADSSRLEVSNVEAARANSLTRAPIPGAVPKDPALPRRPPELSLEFRNLLLRLAFEYTLSQFGLVHERRFYRDLNASPYHRTPNYSPFLLNVLLGIGSRFINPAIDDCPADICSDITDVNTRGDVFINWARYLIDQEWYHPDLSTVTALTCLSLYLAGRGLDGPCWMYGGQAMRLTEDFGLHLGLHRLAMGSGGIRDELVSARRDTFFAAFQTDVILSMYIGLTGNMTYDVVDQPCPPIDHEIEFDVPMYRSSAFHNASKLILIASKMMTSVYALKPNIALASRQAAVPELHLQLENWYHDLASPLRASTTVVSKAPHPLIIGLNLLYHTIMITLHRPFFRRVAPDSSVSVSTEKCLSSAKHVVRLVKLQKEAHSLRYVAPMFQQ</sequence>
<evidence type="ECO:0000256" key="3">
    <source>
        <dbReference type="ARBA" id="ARBA00022833"/>
    </source>
</evidence>
<dbReference type="OrthoDB" id="2154091at2759"/>
<dbReference type="InterPro" id="IPR036864">
    <property type="entry name" value="Zn2-C6_fun-type_DNA-bd_sf"/>
</dbReference>
<dbReference type="SUPFAM" id="SSF57701">
    <property type="entry name" value="Zn2/Cys6 DNA-binding domain"/>
    <property type="match status" value="1"/>
</dbReference>
<keyword evidence="6" id="KW-0804">Transcription</keyword>
<dbReference type="CDD" id="cd12148">
    <property type="entry name" value="fungal_TF_MHR"/>
    <property type="match status" value="1"/>
</dbReference>
<dbReference type="GO" id="GO:0006351">
    <property type="term" value="P:DNA-templated transcription"/>
    <property type="evidence" value="ECO:0007669"/>
    <property type="project" value="InterPro"/>
</dbReference>
<evidence type="ECO:0000256" key="5">
    <source>
        <dbReference type="ARBA" id="ARBA00023125"/>
    </source>
</evidence>
<reference evidence="9 10" key="1">
    <citation type="submission" date="2016-07" db="EMBL/GenBank/DDBJ databases">
        <title>Pervasive Adenine N6-methylation of Active Genes in Fungi.</title>
        <authorList>
            <consortium name="DOE Joint Genome Institute"/>
            <person name="Mondo S.J."/>
            <person name="Dannebaum R.O."/>
            <person name="Kuo R.C."/>
            <person name="Labutti K."/>
            <person name="Haridas S."/>
            <person name="Kuo A."/>
            <person name="Salamov A."/>
            <person name="Ahrendt S.R."/>
            <person name="Lipzen A."/>
            <person name="Sullivan W."/>
            <person name="Andreopoulos W.B."/>
            <person name="Clum A."/>
            <person name="Lindquist E."/>
            <person name="Daum C."/>
            <person name="Ramamoorthy G.K."/>
            <person name="Gryganskyi A."/>
            <person name="Culley D."/>
            <person name="Magnuson J.K."/>
            <person name="James T.Y."/>
            <person name="O'Malley M.A."/>
            <person name="Stajich J.E."/>
            <person name="Spatafora J.W."/>
            <person name="Visel A."/>
            <person name="Grigoriev I.V."/>
        </authorList>
    </citation>
    <scope>NUCLEOTIDE SEQUENCE [LARGE SCALE GENOMIC DNA]</scope>
    <source>
        <strain evidence="9 10">62-1032</strain>
    </source>
</reference>
<dbReference type="Proteomes" id="UP000193467">
    <property type="component" value="Unassembled WGS sequence"/>
</dbReference>
<dbReference type="SMART" id="SM00906">
    <property type="entry name" value="Fungal_trans"/>
    <property type="match status" value="1"/>
</dbReference>
<dbReference type="InterPro" id="IPR001138">
    <property type="entry name" value="Zn2Cys6_DnaBD"/>
</dbReference>
<dbReference type="GO" id="GO:0008270">
    <property type="term" value="F:zinc ion binding"/>
    <property type="evidence" value="ECO:0007669"/>
    <property type="project" value="InterPro"/>
</dbReference>
<keyword evidence="2" id="KW-0479">Metal-binding</keyword>
<dbReference type="SMART" id="SM00066">
    <property type="entry name" value="GAL4"/>
    <property type="match status" value="1"/>
</dbReference>